<comment type="similarity">
    <text evidence="1 3">Belongs to the type-B carboxylesterase/lipase family.</text>
</comment>
<dbReference type="Pfam" id="PF00135">
    <property type="entry name" value="COesterase"/>
    <property type="match status" value="1"/>
</dbReference>
<proteinExistence type="inferred from homology"/>
<dbReference type="RefSeq" id="XP_064705091.1">
    <property type="nucleotide sequence ID" value="XM_064847370.1"/>
</dbReference>
<dbReference type="InterPro" id="IPR002018">
    <property type="entry name" value="CarbesteraseB"/>
</dbReference>
<sequence length="548" mass="59941">MSTIDFTDPSLSHPSLGTFIAHDADGAYQFLGVQYATLEHRLAESQLRTSYKSPVDARNHGPASYSPTDGFENEMTFIQQALPKPKIKHSDVDCLNLNITVPKLASGIGGLSKQKLPVFIWTHGGGFVVGANSWPQYDHAKLVKLAAKNGVPIIGVGINFRLGLSGLLTSKELRDRGYKSNNTLRDQRNAFRWVKRYISGFGGDPDNITVIGESTGAVATTLHLYSPEKLFNRAIATGGSFLLVGPFSPEIYEGVYQRVLSVLGLDALGPDKRVKQLLSLPLDEIIAKLPPDIPFMPVIDGDIVPIRPSYAAIASREDLTLPGKKWLDGFMIGDSQFDASTLGAIMGHLKNDSRKRFSASLRTSLGSIPEAAESVLETYGFTSPALGSQAEDDEAAFRNYLHFVNDVGYYAATVSFARGWPEPKLFTFAFNEPNPWEGLYMGEATHVLDVVFLFQNYNDKLPSGQQKAAESFGLDLARFIAGQEPWIAYSQSRRNAKVFGPSKSEAFSQMISDNESEESGRRVKILDIGKAAGFDALAEAIVRFQLGL</sequence>
<comment type="caution">
    <text evidence="5">The sequence shown here is derived from an EMBL/GenBank/DDBJ whole genome shotgun (WGS) entry which is preliminary data.</text>
</comment>
<dbReference type="PANTHER" id="PTHR11559">
    <property type="entry name" value="CARBOXYLESTERASE"/>
    <property type="match status" value="1"/>
</dbReference>
<reference evidence="5 6" key="1">
    <citation type="submission" date="2023-08" db="EMBL/GenBank/DDBJ databases">
        <title>Black Yeasts Isolated from many extreme environments.</title>
        <authorList>
            <person name="Coleine C."/>
            <person name="Stajich J.E."/>
            <person name="Selbmann L."/>
        </authorList>
    </citation>
    <scope>NUCLEOTIDE SEQUENCE [LARGE SCALE GENOMIC DNA]</scope>
    <source>
        <strain evidence="5 6">CCFEE 5792</strain>
    </source>
</reference>
<dbReference type="SUPFAM" id="SSF53474">
    <property type="entry name" value="alpha/beta-Hydrolases"/>
    <property type="match status" value="1"/>
</dbReference>
<dbReference type="Proteomes" id="UP001358417">
    <property type="component" value="Unassembled WGS sequence"/>
</dbReference>
<dbReference type="PROSITE" id="PS00122">
    <property type="entry name" value="CARBOXYLESTERASE_B_1"/>
    <property type="match status" value="1"/>
</dbReference>
<feature type="domain" description="Carboxylesterase type B" evidence="4">
    <location>
        <begin position="24"/>
        <end position="457"/>
    </location>
</feature>
<gene>
    <name evidence="5" type="ORF">LTR84_003786</name>
</gene>
<dbReference type="GO" id="GO:0016787">
    <property type="term" value="F:hydrolase activity"/>
    <property type="evidence" value="ECO:0007669"/>
    <property type="project" value="UniProtKB-KW"/>
</dbReference>
<dbReference type="EC" id="3.1.1.-" evidence="3"/>
<evidence type="ECO:0000256" key="3">
    <source>
        <dbReference type="RuleBase" id="RU361235"/>
    </source>
</evidence>
<accession>A0AAV9N913</accession>
<name>A0AAV9N913_9EURO</name>
<evidence type="ECO:0000256" key="2">
    <source>
        <dbReference type="ARBA" id="ARBA00022801"/>
    </source>
</evidence>
<dbReference type="InterPro" id="IPR050309">
    <property type="entry name" value="Type-B_Carboxylest/Lipase"/>
</dbReference>
<dbReference type="GeneID" id="89971969"/>
<evidence type="ECO:0000259" key="4">
    <source>
        <dbReference type="Pfam" id="PF00135"/>
    </source>
</evidence>
<dbReference type="EMBL" id="JAVRRD010000017">
    <property type="protein sequence ID" value="KAK5050505.1"/>
    <property type="molecule type" value="Genomic_DNA"/>
</dbReference>
<dbReference type="InterPro" id="IPR029058">
    <property type="entry name" value="AB_hydrolase_fold"/>
</dbReference>
<keyword evidence="2 3" id="KW-0378">Hydrolase</keyword>
<evidence type="ECO:0000313" key="5">
    <source>
        <dbReference type="EMBL" id="KAK5050505.1"/>
    </source>
</evidence>
<dbReference type="InterPro" id="IPR019826">
    <property type="entry name" value="Carboxylesterase_B_AS"/>
</dbReference>
<dbReference type="Gene3D" id="3.40.50.1820">
    <property type="entry name" value="alpha/beta hydrolase"/>
    <property type="match status" value="1"/>
</dbReference>
<dbReference type="AlphaFoldDB" id="A0AAV9N913"/>
<protein>
    <recommendedName>
        <fullName evidence="3">Carboxylic ester hydrolase</fullName>
        <ecNumber evidence="3">3.1.1.-</ecNumber>
    </recommendedName>
</protein>
<keyword evidence="6" id="KW-1185">Reference proteome</keyword>
<organism evidence="5 6">
    <name type="scientific">Exophiala bonariae</name>
    <dbReference type="NCBI Taxonomy" id="1690606"/>
    <lineage>
        <taxon>Eukaryota</taxon>
        <taxon>Fungi</taxon>
        <taxon>Dikarya</taxon>
        <taxon>Ascomycota</taxon>
        <taxon>Pezizomycotina</taxon>
        <taxon>Eurotiomycetes</taxon>
        <taxon>Chaetothyriomycetidae</taxon>
        <taxon>Chaetothyriales</taxon>
        <taxon>Herpotrichiellaceae</taxon>
        <taxon>Exophiala</taxon>
    </lineage>
</organism>
<evidence type="ECO:0000313" key="6">
    <source>
        <dbReference type="Proteomes" id="UP001358417"/>
    </source>
</evidence>
<evidence type="ECO:0000256" key="1">
    <source>
        <dbReference type="ARBA" id="ARBA00005964"/>
    </source>
</evidence>